<keyword evidence="3" id="KW-0597">Phosphoprotein</keyword>
<dbReference type="InterPro" id="IPR011102">
    <property type="entry name" value="Sig_transdc_His_kinase_HWE"/>
</dbReference>
<dbReference type="EMBL" id="OBQD01000009">
    <property type="protein sequence ID" value="SOC41786.1"/>
    <property type="molecule type" value="Genomic_DNA"/>
</dbReference>
<dbReference type="Gene3D" id="3.30.450.20">
    <property type="entry name" value="PAS domain"/>
    <property type="match status" value="1"/>
</dbReference>
<name>A0A285UME2_9HYPH</name>
<evidence type="ECO:0000256" key="7">
    <source>
        <dbReference type="ARBA" id="ARBA00022840"/>
    </source>
</evidence>
<keyword evidence="6 9" id="KW-0418">Kinase</keyword>
<dbReference type="PANTHER" id="PTHR41523">
    <property type="entry name" value="TWO-COMPONENT SYSTEM SENSOR PROTEIN"/>
    <property type="match status" value="1"/>
</dbReference>
<evidence type="ECO:0000256" key="6">
    <source>
        <dbReference type="ARBA" id="ARBA00022777"/>
    </source>
</evidence>
<dbReference type="RefSeq" id="WP_097140696.1">
    <property type="nucleotide sequence ID" value="NZ_OBQD01000009.1"/>
</dbReference>
<evidence type="ECO:0000256" key="2">
    <source>
        <dbReference type="ARBA" id="ARBA00012438"/>
    </source>
</evidence>
<protein>
    <recommendedName>
        <fullName evidence="2">histidine kinase</fullName>
        <ecNumber evidence="2">2.7.13.3</ecNumber>
    </recommendedName>
</protein>
<evidence type="ECO:0000313" key="9">
    <source>
        <dbReference type="EMBL" id="SOC41786.1"/>
    </source>
</evidence>
<dbReference type="Proteomes" id="UP000219167">
    <property type="component" value="Unassembled WGS sequence"/>
</dbReference>
<dbReference type="Gene3D" id="3.30.450.40">
    <property type="match status" value="1"/>
</dbReference>
<accession>A0A285UME2</accession>
<dbReference type="InterPro" id="IPR036890">
    <property type="entry name" value="HATPase_C_sf"/>
</dbReference>
<dbReference type="SUPFAM" id="SSF55781">
    <property type="entry name" value="GAF domain-like"/>
    <property type="match status" value="1"/>
</dbReference>
<keyword evidence="10" id="KW-1185">Reference proteome</keyword>
<dbReference type="Pfam" id="PF01590">
    <property type="entry name" value="GAF"/>
    <property type="match status" value="1"/>
</dbReference>
<evidence type="ECO:0000256" key="4">
    <source>
        <dbReference type="ARBA" id="ARBA00022679"/>
    </source>
</evidence>
<sequence length="504" mass="54327">MNRAGVSAPAALSAALASPERLEAVAASVPAHVGPDADFTDITELAAGLFAAPIAIVSIIGKSTQWFLARKGITEVSASAADSFCARLLLEEGAPITVLDAAADLRFSRLPSVAGEPHVRFYAGAPICHAGQAIGSICVFDTEKRSSDVSDQALLHLQQLAKLAGSLLLFKEEARRRAVANAKITREEQRQASALDVANVGSWLWNIKTGAVTGNTPLMRMLDLKPGGKLTARRIFTAIHPTERKTTIGKLREALSSGGEYDGMFRAGATSRWLLGRGRVQEWDSDGKPSMFLGITLDVTEGQIASERMRLLLRELNHRVKNTLAMLQSLARQTLRQTKDPAAFMEAFAGRLQSISEAHGLLSDHEWGTIRLTTLLQAQIKPYVDDFAAQVEIHKDEVKLGPDQAIGLGLVLHELATNARKYGALSATGGKLVITARVVEEDGHPVLNMTWHEMGGPTVKPPERHGFGLVLIERSLDKVLGSNVHLEFLPGGLTALVRLPLDQI</sequence>
<gene>
    <name evidence="9" type="ORF">SAMN05892877_109101</name>
</gene>
<evidence type="ECO:0000259" key="8">
    <source>
        <dbReference type="SMART" id="SM00911"/>
    </source>
</evidence>
<evidence type="ECO:0000256" key="3">
    <source>
        <dbReference type="ARBA" id="ARBA00022553"/>
    </source>
</evidence>
<dbReference type="InterPro" id="IPR003018">
    <property type="entry name" value="GAF"/>
</dbReference>
<evidence type="ECO:0000313" key="10">
    <source>
        <dbReference type="Proteomes" id="UP000219167"/>
    </source>
</evidence>
<dbReference type="Pfam" id="PF07536">
    <property type="entry name" value="HWE_HK"/>
    <property type="match status" value="1"/>
</dbReference>
<dbReference type="AlphaFoldDB" id="A0A285UME2"/>
<evidence type="ECO:0000256" key="1">
    <source>
        <dbReference type="ARBA" id="ARBA00000085"/>
    </source>
</evidence>
<proteinExistence type="predicted"/>
<keyword evidence="7" id="KW-0067">ATP-binding</keyword>
<keyword evidence="5" id="KW-0547">Nucleotide-binding</keyword>
<dbReference type="GO" id="GO:0004673">
    <property type="term" value="F:protein histidine kinase activity"/>
    <property type="evidence" value="ECO:0007669"/>
    <property type="project" value="UniProtKB-EC"/>
</dbReference>
<dbReference type="PANTHER" id="PTHR41523:SF8">
    <property type="entry name" value="ETHYLENE RESPONSE SENSOR PROTEIN"/>
    <property type="match status" value="1"/>
</dbReference>
<comment type="catalytic activity">
    <reaction evidence="1">
        <text>ATP + protein L-histidine = ADP + protein N-phospho-L-histidine.</text>
        <dbReference type="EC" id="2.7.13.3"/>
    </reaction>
</comment>
<reference evidence="9 10" key="1">
    <citation type="submission" date="2017-08" db="EMBL/GenBank/DDBJ databases">
        <authorList>
            <person name="de Groot N.N."/>
        </authorList>
    </citation>
    <scope>NUCLEOTIDE SEQUENCE [LARGE SCALE GENOMIC DNA]</scope>
    <source>
        <strain evidence="9 10">JC85</strain>
    </source>
</reference>
<evidence type="ECO:0000256" key="5">
    <source>
        <dbReference type="ARBA" id="ARBA00022741"/>
    </source>
</evidence>
<dbReference type="OrthoDB" id="341208at2"/>
<keyword evidence="4" id="KW-0808">Transferase</keyword>
<organism evidence="9 10">
    <name type="scientific">Rhizobium subbaraonis</name>
    <dbReference type="NCBI Taxonomy" id="908946"/>
    <lineage>
        <taxon>Bacteria</taxon>
        <taxon>Pseudomonadati</taxon>
        <taxon>Pseudomonadota</taxon>
        <taxon>Alphaproteobacteria</taxon>
        <taxon>Hyphomicrobiales</taxon>
        <taxon>Rhizobiaceae</taxon>
        <taxon>Rhizobium/Agrobacterium group</taxon>
        <taxon>Rhizobium</taxon>
    </lineage>
</organism>
<dbReference type="InterPro" id="IPR035965">
    <property type="entry name" value="PAS-like_dom_sf"/>
</dbReference>
<dbReference type="SUPFAM" id="SSF55785">
    <property type="entry name" value="PYP-like sensor domain (PAS domain)"/>
    <property type="match status" value="1"/>
</dbReference>
<dbReference type="Gene3D" id="3.30.565.10">
    <property type="entry name" value="Histidine kinase-like ATPase, C-terminal domain"/>
    <property type="match status" value="1"/>
</dbReference>
<dbReference type="InterPro" id="IPR029016">
    <property type="entry name" value="GAF-like_dom_sf"/>
</dbReference>
<feature type="domain" description="Signal transduction histidine kinase HWE region" evidence="8">
    <location>
        <begin position="315"/>
        <end position="397"/>
    </location>
</feature>
<dbReference type="GO" id="GO:0005524">
    <property type="term" value="F:ATP binding"/>
    <property type="evidence" value="ECO:0007669"/>
    <property type="project" value="UniProtKB-KW"/>
</dbReference>
<dbReference type="SUPFAM" id="SSF55874">
    <property type="entry name" value="ATPase domain of HSP90 chaperone/DNA topoisomerase II/histidine kinase"/>
    <property type="match status" value="1"/>
</dbReference>
<dbReference type="SMART" id="SM00911">
    <property type="entry name" value="HWE_HK"/>
    <property type="match status" value="1"/>
</dbReference>
<dbReference type="EC" id="2.7.13.3" evidence="2"/>